<feature type="compositionally biased region" description="Polar residues" evidence="1">
    <location>
        <begin position="296"/>
        <end position="310"/>
    </location>
</feature>
<gene>
    <name evidence="2" type="ORF">WICPIJ_000751</name>
</gene>
<reference evidence="2" key="1">
    <citation type="journal article" date="2021" name="Open Biol.">
        <title>Shared evolutionary footprints suggest mitochondrial oxidative damage underlies multiple complex I losses in fungi.</title>
        <authorList>
            <person name="Schikora-Tamarit M.A."/>
            <person name="Marcet-Houben M."/>
            <person name="Nosek J."/>
            <person name="Gabaldon T."/>
        </authorList>
    </citation>
    <scope>NUCLEOTIDE SEQUENCE</scope>
    <source>
        <strain evidence="2">CBS2887</strain>
    </source>
</reference>
<feature type="region of interest" description="Disordered" evidence="1">
    <location>
        <begin position="1"/>
        <end position="92"/>
    </location>
</feature>
<feature type="compositionally biased region" description="Polar residues" evidence="1">
    <location>
        <begin position="535"/>
        <end position="547"/>
    </location>
</feature>
<evidence type="ECO:0000313" key="2">
    <source>
        <dbReference type="EMBL" id="KAH3688280.1"/>
    </source>
</evidence>
<feature type="compositionally biased region" description="Pro residues" evidence="1">
    <location>
        <begin position="454"/>
        <end position="466"/>
    </location>
</feature>
<sequence>MPSHIVPPAVSNKSKEDTISKESSRENTPSSPAPSKSHQVHPSGSIRSIMNFSSPPSVKESERESKEQSKEQRQGADDKAAKTNANANTNIVPVIRITTEPEQEPQPMTGTNQSLNKLSPSLSQILSQTFNLQEFSTWPYSETLLNSLITLKTEQERTKREYQRSETLQRSLEIIDHSARSGVPGWLIPQIFQTKPPTAQQQQQQQGVTADGGSGVRVNNSAGGPSTSVFKVNLHQNQPVNYQFHHWQNPDSETEGQYGQGDITDSNKKRKNSFSESSNNSHVRKQPKQGHRRNQSDIPQMRRTSFSESARPSAPMALQHSNQNSPYSYSSQNPGSSPYKTSSRQTFQYPPPQQPQLSKTSAAANTVPPQYQHHQILGSPARSYQYPPPPPPPPPQIPLPQHRSHSRSHSQSQISPNRYYETPPMSSSYQFPNRNVTGRNPSILPPASIHQYPVAPPGPTPAPVPGPMMRHSRSDSFGLGQLPQPSNQIMHQPAPAPPLSQHHSPDHPNTDHQNATGQAGSGSGSGAAGSSNTSVSFLISTPSNPPK</sequence>
<dbReference type="InterPro" id="IPR021216">
    <property type="entry name" value="DUF2722"/>
</dbReference>
<reference evidence="2" key="2">
    <citation type="submission" date="2021-01" db="EMBL/GenBank/DDBJ databases">
        <authorList>
            <person name="Schikora-Tamarit M.A."/>
        </authorList>
    </citation>
    <scope>NUCLEOTIDE SEQUENCE</scope>
    <source>
        <strain evidence="2">CBS2887</strain>
    </source>
</reference>
<feature type="compositionally biased region" description="Polar residues" evidence="1">
    <location>
        <begin position="217"/>
        <end position="229"/>
    </location>
</feature>
<dbReference type="Proteomes" id="UP000774326">
    <property type="component" value="Unassembled WGS sequence"/>
</dbReference>
<name>A0A9P8TRJ0_WICPI</name>
<evidence type="ECO:0000313" key="3">
    <source>
        <dbReference type="Proteomes" id="UP000774326"/>
    </source>
</evidence>
<dbReference type="AlphaFoldDB" id="A0A9P8TRJ0"/>
<keyword evidence="3" id="KW-1185">Reference proteome</keyword>
<dbReference type="Pfam" id="PF10846">
    <property type="entry name" value="DUF2722"/>
    <property type="match status" value="1"/>
</dbReference>
<proteinExistence type="predicted"/>
<comment type="caution">
    <text evidence="2">The sequence shown here is derived from an EMBL/GenBank/DDBJ whole genome shotgun (WGS) entry which is preliminary data.</text>
</comment>
<organism evidence="2 3">
    <name type="scientific">Wickerhamomyces pijperi</name>
    <name type="common">Yeast</name>
    <name type="synonym">Pichia pijperi</name>
    <dbReference type="NCBI Taxonomy" id="599730"/>
    <lineage>
        <taxon>Eukaryota</taxon>
        <taxon>Fungi</taxon>
        <taxon>Dikarya</taxon>
        <taxon>Ascomycota</taxon>
        <taxon>Saccharomycotina</taxon>
        <taxon>Saccharomycetes</taxon>
        <taxon>Phaffomycetales</taxon>
        <taxon>Wickerhamomycetaceae</taxon>
        <taxon>Wickerhamomyces</taxon>
    </lineage>
</organism>
<accession>A0A9P8TRJ0</accession>
<feature type="compositionally biased region" description="Low complexity" evidence="1">
    <location>
        <begin position="319"/>
        <end position="339"/>
    </location>
</feature>
<feature type="compositionally biased region" description="Polar residues" evidence="1">
    <location>
        <begin position="424"/>
        <end position="440"/>
    </location>
</feature>
<dbReference type="OrthoDB" id="3981302at2759"/>
<feature type="region of interest" description="Disordered" evidence="1">
    <location>
        <begin position="380"/>
        <end position="547"/>
    </location>
</feature>
<feature type="compositionally biased region" description="Basic residues" evidence="1">
    <location>
        <begin position="282"/>
        <end position="293"/>
    </location>
</feature>
<feature type="compositionally biased region" description="Basic and acidic residues" evidence="1">
    <location>
        <begin position="59"/>
        <end position="81"/>
    </location>
</feature>
<feature type="compositionally biased region" description="Pro residues" evidence="1">
    <location>
        <begin position="386"/>
        <end position="398"/>
    </location>
</feature>
<feature type="compositionally biased region" description="Polar residues" evidence="1">
    <location>
        <begin position="26"/>
        <end position="56"/>
    </location>
</feature>
<evidence type="ECO:0000256" key="1">
    <source>
        <dbReference type="SAM" id="MobiDB-lite"/>
    </source>
</evidence>
<feature type="region of interest" description="Disordered" evidence="1">
    <location>
        <begin position="246"/>
        <end position="362"/>
    </location>
</feature>
<feature type="compositionally biased region" description="Basic and acidic residues" evidence="1">
    <location>
        <begin position="13"/>
        <end position="25"/>
    </location>
</feature>
<dbReference type="EMBL" id="JAEUBG010000445">
    <property type="protein sequence ID" value="KAH3688280.1"/>
    <property type="molecule type" value="Genomic_DNA"/>
</dbReference>
<feature type="region of interest" description="Disordered" evidence="1">
    <location>
        <begin position="195"/>
        <end position="229"/>
    </location>
</feature>
<protein>
    <submittedName>
        <fullName evidence="2">Uncharacterized protein</fullName>
    </submittedName>
</protein>